<evidence type="ECO:0000256" key="1">
    <source>
        <dbReference type="SAM" id="Phobius"/>
    </source>
</evidence>
<keyword evidence="1" id="KW-1133">Transmembrane helix</keyword>
<organism evidence="2 3">
    <name type="scientific">Acinetobacter proteolyticus</name>
    <dbReference type="NCBI Taxonomy" id="1776741"/>
    <lineage>
        <taxon>Bacteria</taxon>
        <taxon>Pseudomonadati</taxon>
        <taxon>Pseudomonadota</taxon>
        <taxon>Gammaproteobacteria</taxon>
        <taxon>Moraxellales</taxon>
        <taxon>Moraxellaceae</taxon>
        <taxon>Acinetobacter</taxon>
    </lineage>
</organism>
<proteinExistence type="predicted"/>
<keyword evidence="1" id="KW-0472">Membrane</keyword>
<protein>
    <submittedName>
        <fullName evidence="2">Uncharacterized protein</fullName>
    </submittedName>
</protein>
<keyword evidence="1" id="KW-0812">Transmembrane</keyword>
<feature type="transmembrane region" description="Helical" evidence="1">
    <location>
        <begin position="169"/>
        <end position="188"/>
    </location>
</feature>
<sequence length="190" mass="21806">MAINPMELLKQRVSSIIVNDQTCLVNEKNDVLSRFYPIFLHRFLEKPELVDQLKEKLTPSIFDLLEQNERVKNELLLRLAAGKVAVAEVEITLNRAIPKSLAVLSNEVGNDAISIIHYLREHKQSIHALLPNWSDEVLLHLNEVPEPEPVLEEVIAPVEESIEKKSYKLFPFLTLIFASFSLLFLYHLSK</sequence>
<dbReference type="AlphaFoldDB" id="A0A2N0WI80"/>
<accession>A0A2N0WI80</accession>
<gene>
    <name evidence="2" type="ORF">CW311_04710</name>
</gene>
<dbReference type="EMBL" id="PISJ01000006">
    <property type="protein sequence ID" value="PKF35392.1"/>
    <property type="molecule type" value="Genomic_DNA"/>
</dbReference>
<comment type="caution">
    <text evidence="2">The sequence shown here is derived from an EMBL/GenBank/DDBJ whole genome shotgun (WGS) entry which is preliminary data.</text>
</comment>
<reference evidence="2 3" key="1">
    <citation type="submission" date="2017-12" db="EMBL/GenBank/DDBJ databases">
        <title>Draft Genome sequences of multiple microbial strains isolated from spacecraft associated surfaces.</title>
        <authorList>
            <person name="Seuylemezian A."/>
            <person name="Vaishampayan P."/>
            <person name="Venkateswaran K."/>
        </authorList>
    </citation>
    <scope>NUCLEOTIDE SEQUENCE [LARGE SCALE GENOMIC DNA]</scope>
    <source>
        <strain evidence="2 3">2P01AA</strain>
    </source>
</reference>
<evidence type="ECO:0000313" key="2">
    <source>
        <dbReference type="EMBL" id="PKF35392.1"/>
    </source>
</evidence>
<evidence type="ECO:0000313" key="3">
    <source>
        <dbReference type="Proteomes" id="UP000233553"/>
    </source>
</evidence>
<dbReference type="Proteomes" id="UP000233553">
    <property type="component" value="Unassembled WGS sequence"/>
</dbReference>
<dbReference type="RefSeq" id="WP_101235843.1">
    <property type="nucleotide sequence ID" value="NZ_PISJ01000006.1"/>
</dbReference>
<name>A0A2N0WI80_9GAMM</name>